<evidence type="ECO:0000313" key="10">
    <source>
        <dbReference type="Proteomes" id="UP000515123"/>
    </source>
</evidence>
<name>A0A199UYJ4_ANACO</name>
<dbReference type="EMBL" id="LSRQ01004209">
    <property type="protein sequence ID" value="OAY69848.1"/>
    <property type="molecule type" value="Genomic_DNA"/>
</dbReference>
<organism evidence="8 9">
    <name type="scientific">Ananas comosus</name>
    <name type="common">Pineapple</name>
    <name type="synonym">Ananas ananas</name>
    <dbReference type="NCBI Taxonomy" id="4615"/>
    <lineage>
        <taxon>Eukaryota</taxon>
        <taxon>Viridiplantae</taxon>
        <taxon>Streptophyta</taxon>
        <taxon>Embryophyta</taxon>
        <taxon>Tracheophyta</taxon>
        <taxon>Spermatophyta</taxon>
        <taxon>Magnoliopsida</taxon>
        <taxon>Liliopsida</taxon>
        <taxon>Poales</taxon>
        <taxon>Bromeliaceae</taxon>
        <taxon>Bromelioideae</taxon>
        <taxon>Ananas</taxon>
    </lineage>
</organism>
<proteinExistence type="inferred from homology"/>
<dbReference type="Proteomes" id="UP000092600">
    <property type="component" value="Unassembled WGS sequence"/>
</dbReference>
<keyword evidence="4" id="KW-0175">Coiled coil</keyword>
<evidence type="ECO:0000256" key="2">
    <source>
        <dbReference type="ARBA" id="ARBA00022448"/>
    </source>
</evidence>
<dbReference type="STRING" id="4615.A0A199UYJ4"/>
<dbReference type="AlphaFoldDB" id="A0A199UYJ4"/>
<gene>
    <name evidence="11" type="primary">LOC109725765</name>
    <name evidence="8" type="ORF">ACMD2_07947</name>
</gene>
<evidence type="ECO:0000313" key="8">
    <source>
        <dbReference type="EMBL" id="OAY69848.1"/>
    </source>
</evidence>
<dbReference type="RefSeq" id="XP_020110697.1">
    <property type="nucleotide sequence ID" value="XM_020255108.1"/>
</dbReference>
<keyword evidence="10" id="KW-1185">Reference proteome</keyword>
<keyword evidence="3" id="KW-0268">Exocytosis</keyword>
<reference evidence="11" key="2">
    <citation type="submission" date="2025-04" db="UniProtKB">
        <authorList>
            <consortium name="RefSeq"/>
        </authorList>
    </citation>
    <scope>IDENTIFICATION</scope>
    <source>
        <tissue evidence="11">Leaf</tissue>
    </source>
</reference>
<evidence type="ECO:0000313" key="9">
    <source>
        <dbReference type="Proteomes" id="UP000092600"/>
    </source>
</evidence>
<evidence type="ECO:0000256" key="4">
    <source>
        <dbReference type="ARBA" id="ARBA00023054"/>
    </source>
</evidence>
<dbReference type="Proteomes" id="UP000515123">
    <property type="component" value="Linkage group 20"/>
</dbReference>
<evidence type="ECO:0000256" key="1">
    <source>
        <dbReference type="ARBA" id="ARBA00006572"/>
    </source>
</evidence>
<evidence type="ECO:0000256" key="5">
    <source>
        <dbReference type="SAM" id="MobiDB-lite"/>
    </source>
</evidence>
<reference evidence="8 9" key="1">
    <citation type="journal article" date="2016" name="DNA Res.">
        <title>The draft genome of MD-2 pineapple using hybrid error correction of long reads.</title>
        <authorList>
            <person name="Redwan R.M."/>
            <person name="Saidin A."/>
            <person name="Kumar S.V."/>
        </authorList>
    </citation>
    <scope>NUCLEOTIDE SEQUENCE [LARGE SCALE GENOMIC DNA]</scope>
    <source>
        <strain evidence="9">cv. MD2</strain>
        <tissue evidence="8">Leaf</tissue>
    </source>
</reference>
<dbReference type="PANTHER" id="PTHR12100">
    <property type="entry name" value="SEC10"/>
    <property type="match status" value="1"/>
</dbReference>
<evidence type="ECO:0000259" key="7">
    <source>
        <dbReference type="Pfam" id="PF20667"/>
    </source>
</evidence>
<dbReference type="Pfam" id="PF20667">
    <property type="entry name" value="Sec10_N"/>
    <property type="match status" value="1"/>
</dbReference>
<feature type="region of interest" description="Disordered" evidence="5">
    <location>
        <begin position="48"/>
        <end position="74"/>
    </location>
</feature>
<comment type="similarity">
    <text evidence="1">Belongs to the SEC10 family.</text>
</comment>
<evidence type="ECO:0000259" key="6">
    <source>
        <dbReference type="Pfam" id="PF07393"/>
    </source>
</evidence>
<accession>A0A199UYJ4</accession>
<sequence length="825" mass="89873">MPASPKRSSASSASAALPFALELDDFKGDFSFDALFGSLVNERLPEFQEEDGDAPDGGFGGGGGGGDALPNGNLRAGAGPPMFPAVDELLTLFKESCKELVDLRQQIDVRLQNLKKEVAVQDAKHRKTLAELEKGVDGLFDSFARLDSRISSVGQTAAKIGDHLQSADSQRETASQTIELIKYLMEFNSSPGDLMELSPLFSDDSRVAEAASVAQKLRSFAEEDVGRHGVPTAVGAANASRGLEVAVANLQEYCNELENRLLARFDAASQRRELSTMAECAKILAQFNRGTSAMQHYVASRPMFIDVEVMNTDIQVVLGDQGLQAGTTNIARGLSTSYKEITETVRKEAATIMAVFPSPNDVMAILVQRVLEQRVTSILDKLLIKPSLVNLPPIEEGGLLLYLRIFAVAYGKTQELAKELRSVGCGELDIEGLTESLFLAHKDEYAEHEQASLKQLYDAKMEELRAEAQQQSESTGTLSRSKAALNPSTHQQISVTVVTEFVRWNEEAISRCTLFSSQPATLAANVRSVFTCLLDQVSQYLTEGLERARESLNEAAAYRDRFAIGNIVNRRAAQAAATAAEAAAAAGETSFRFFMIAVQRCASSVAILQQYFSNTISRLLLPVEGAHAASCEEMGTAVSSVEGAAHKGLLQCIDTVMAEVERLLSTEQKATDYRSPDDGAAPDHRPTNACIRVVAYLSRVLEVAFSALEGLNKQSFLTELGNRLHKGLLNHWQKFTFSPSGGLRLKRDITEYGEFVRSFNAPSIDEKFELLGIMANVFIVAPESLASLFEGTPSIRKDALRFIQLRDDYKTAKIASRINSIMSES</sequence>
<dbReference type="GO" id="GO:0006893">
    <property type="term" value="P:Golgi to plasma membrane transport"/>
    <property type="evidence" value="ECO:0007669"/>
    <property type="project" value="TreeGrafter"/>
</dbReference>
<dbReference type="InterPro" id="IPR009976">
    <property type="entry name" value="Sec10-like"/>
</dbReference>
<dbReference type="GO" id="GO:0000145">
    <property type="term" value="C:exocyst"/>
    <property type="evidence" value="ECO:0007669"/>
    <property type="project" value="TreeGrafter"/>
</dbReference>
<dbReference type="PANTHER" id="PTHR12100:SF0">
    <property type="entry name" value="EXOCYST COMPLEX COMPONENT 5"/>
    <property type="match status" value="1"/>
</dbReference>
<keyword evidence="2" id="KW-0813">Transport</keyword>
<dbReference type="OrthoDB" id="125856at2759"/>
<dbReference type="InterPro" id="IPR048625">
    <property type="entry name" value="Sec10_N"/>
</dbReference>
<protein>
    <submittedName>
        <fullName evidence="8 11">Exocyst complex component 5</fullName>
    </submittedName>
</protein>
<evidence type="ECO:0000313" key="11">
    <source>
        <dbReference type="RefSeq" id="XP_020110697.1"/>
    </source>
</evidence>
<dbReference type="Pfam" id="PF07393">
    <property type="entry name" value="Sec10_HB"/>
    <property type="match status" value="1"/>
</dbReference>
<dbReference type="GO" id="GO:0006887">
    <property type="term" value="P:exocytosis"/>
    <property type="evidence" value="ECO:0007669"/>
    <property type="project" value="UniProtKB-KW"/>
</dbReference>
<feature type="domain" description="Exocyst complex component Sec10 N-terminal" evidence="7">
    <location>
        <begin position="87"/>
        <end position="203"/>
    </location>
</feature>
<feature type="compositionally biased region" description="Gly residues" evidence="5">
    <location>
        <begin position="55"/>
        <end position="67"/>
    </location>
</feature>
<feature type="domain" description="Exocyst complex component Sec10-like alpha-helical bundle" evidence="6">
    <location>
        <begin position="209"/>
        <end position="815"/>
    </location>
</feature>
<dbReference type="InterPro" id="IPR048627">
    <property type="entry name" value="Sec10_HB"/>
</dbReference>
<evidence type="ECO:0000256" key="3">
    <source>
        <dbReference type="ARBA" id="ARBA00022483"/>
    </source>
</evidence>
<dbReference type="Gramene" id="Aco013540.1.mrna1">
    <property type="protein sequence ID" value="Aco013540.1.mrna1"/>
    <property type="gene ID" value="Aco013540.1.path1"/>
</dbReference>
<dbReference type="GeneID" id="109725765"/>